<dbReference type="PANTHER" id="PTHR43085:SF1">
    <property type="entry name" value="PSEUDOURIDINE KINASE-RELATED"/>
    <property type="match status" value="1"/>
</dbReference>
<evidence type="ECO:0000256" key="4">
    <source>
        <dbReference type="ARBA" id="ARBA00022777"/>
    </source>
</evidence>
<keyword evidence="2" id="KW-0808">Transferase</keyword>
<dbReference type="Gene3D" id="3.40.1190.20">
    <property type="match status" value="1"/>
</dbReference>
<dbReference type="InterPro" id="IPR011611">
    <property type="entry name" value="PfkB_dom"/>
</dbReference>
<dbReference type="SUPFAM" id="SSF53613">
    <property type="entry name" value="Ribokinase-like"/>
    <property type="match status" value="1"/>
</dbReference>
<evidence type="ECO:0000256" key="2">
    <source>
        <dbReference type="ARBA" id="ARBA00022679"/>
    </source>
</evidence>
<keyword evidence="3" id="KW-0547">Nucleotide-binding</keyword>
<dbReference type="PANTHER" id="PTHR43085">
    <property type="entry name" value="HEXOKINASE FAMILY MEMBER"/>
    <property type="match status" value="1"/>
</dbReference>
<dbReference type="PROSITE" id="PS00583">
    <property type="entry name" value="PFKB_KINASES_1"/>
    <property type="match status" value="1"/>
</dbReference>
<dbReference type="EMBL" id="AP022605">
    <property type="protein sequence ID" value="BBZ08906.1"/>
    <property type="molecule type" value="Genomic_DNA"/>
</dbReference>
<dbReference type="CDD" id="cd01167">
    <property type="entry name" value="bac_FRK"/>
    <property type="match status" value="1"/>
</dbReference>
<evidence type="ECO:0000256" key="3">
    <source>
        <dbReference type="ARBA" id="ARBA00022741"/>
    </source>
</evidence>
<organism evidence="7 8">
    <name type="scientific">Mycolicibacterium doricum</name>
    <dbReference type="NCBI Taxonomy" id="126673"/>
    <lineage>
        <taxon>Bacteria</taxon>
        <taxon>Bacillati</taxon>
        <taxon>Actinomycetota</taxon>
        <taxon>Actinomycetes</taxon>
        <taxon>Mycobacteriales</taxon>
        <taxon>Mycobacteriaceae</taxon>
        <taxon>Mycolicibacterium</taxon>
    </lineage>
</organism>
<dbReference type="Pfam" id="PF00294">
    <property type="entry name" value="PfkB"/>
    <property type="match status" value="1"/>
</dbReference>
<dbReference type="Proteomes" id="UP000467201">
    <property type="component" value="Chromosome"/>
</dbReference>
<dbReference type="KEGG" id="mdr:MDOR_30750"/>
<keyword evidence="4 7" id="KW-0418">Kinase</keyword>
<dbReference type="InterPro" id="IPR029056">
    <property type="entry name" value="Ribokinase-like"/>
</dbReference>
<dbReference type="AlphaFoldDB" id="A0A7I7VUD4"/>
<evidence type="ECO:0000256" key="5">
    <source>
        <dbReference type="ARBA" id="ARBA00022840"/>
    </source>
</evidence>
<gene>
    <name evidence="7" type="ORF">MDOR_30750</name>
</gene>
<dbReference type="RefSeq" id="WP_085187998.1">
    <property type="nucleotide sequence ID" value="NZ_AP022605.1"/>
</dbReference>
<evidence type="ECO:0000259" key="6">
    <source>
        <dbReference type="Pfam" id="PF00294"/>
    </source>
</evidence>
<sequence>MVRALVIGEALIDIVERDGKVTGEHVGGSPLNVAVGLARLGRGVDFLTHIGDDERGRRIVEYLRDSGAHLVAGSTGATRTPTARAMLDDTGSAHYEFDIEWQLAGTPEAAPPLVAHTGSIAAVGEPGCRATAALVEAYHPSATVTFDPNIRPAVIEDADAVRIRIGRLVEGADVIKASDEDLRWLDPDRSLEQTARSWLQLGPSIVAVTGGEQGAFAVCAAGSVRVAARPVDVVDTVGAGDAFTTGLVDALWTHGLLGAQNRPQLRGISLDTLHDVLQTAALSSALTVSRAGADLPDRATRDAAAHGSVGLPRSR</sequence>
<evidence type="ECO:0000256" key="1">
    <source>
        <dbReference type="ARBA" id="ARBA00010688"/>
    </source>
</evidence>
<feature type="domain" description="Carbohydrate kinase PfkB" evidence="6">
    <location>
        <begin position="4"/>
        <end position="295"/>
    </location>
</feature>
<evidence type="ECO:0000313" key="7">
    <source>
        <dbReference type="EMBL" id="BBZ08906.1"/>
    </source>
</evidence>
<dbReference type="InterPro" id="IPR050306">
    <property type="entry name" value="PfkB_Carbo_kinase"/>
</dbReference>
<comment type="similarity">
    <text evidence="1">Belongs to the carbohydrate kinase PfkB family.</text>
</comment>
<protein>
    <submittedName>
        <fullName evidence="7">Fructokinase</fullName>
    </submittedName>
</protein>
<accession>A0A7I7VUD4</accession>
<reference evidence="7 8" key="1">
    <citation type="journal article" date="2019" name="Emerg. Microbes Infect.">
        <title>Comprehensive subspecies identification of 175 nontuberculous mycobacteria species based on 7547 genomic profiles.</title>
        <authorList>
            <person name="Matsumoto Y."/>
            <person name="Kinjo T."/>
            <person name="Motooka D."/>
            <person name="Nabeya D."/>
            <person name="Jung N."/>
            <person name="Uechi K."/>
            <person name="Horii T."/>
            <person name="Iida T."/>
            <person name="Fujita J."/>
            <person name="Nakamura S."/>
        </authorList>
    </citation>
    <scope>NUCLEOTIDE SEQUENCE [LARGE SCALE GENOMIC DNA]</scope>
    <source>
        <strain evidence="7 8">JCM 12405</strain>
    </source>
</reference>
<name>A0A7I7VUD4_9MYCO</name>
<proteinExistence type="inferred from homology"/>
<dbReference type="GO" id="GO:0016301">
    <property type="term" value="F:kinase activity"/>
    <property type="evidence" value="ECO:0007669"/>
    <property type="project" value="UniProtKB-KW"/>
</dbReference>
<dbReference type="GO" id="GO:0005524">
    <property type="term" value="F:ATP binding"/>
    <property type="evidence" value="ECO:0007669"/>
    <property type="project" value="UniProtKB-KW"/>
</dbReference>
<dbReference type="OrthoDB" id="9795789at2"/>
<evidence type="ECO:0000313" key="8">
    <source>
        <dbReference type="Proteomes" id="UP000467201"/>
    </source>
</evidence>
<keyword evidence="5" id="KW-0067">ATP-binding</keyword>
<dbReference type="InterPro" id="IPR002173">
    <property type="entry name" value="Carboh/pur_kinase_PfkB_CS"/>
</dbReference>